<keyword evidence="2 7" id="KW-0813">Transport</keyword>
<evidence type="ECO:0000256" key="2">
    <source>
        <dbReference type="ARBA" id="ARBA00022448"/>
    </source>
</evidence>
<dbReference type="CDD" id="cd06261">
    <property type="entry name" value="TM_PBP2"/>
    <property type="match status" value="1"/>
</dbReference>
<reference evidence="9" key="1">
    <citation type="journal article" date="2021" name="PeerJ">
        <title>Extensive microbial diversity within the chicken gut microbiome revealed by metagenomics and culture.</title>
        <authorList>
            <person name="Gilroy R."/>
            <person name="Ravi A."/>
            <person name="Getino M."/>
            <person name="Pursley I."/>
            <person name="Horton D.L."/>
            <person name="Alikhan N.F."/>
            <person name="Baker D."/>
            <person name="Gharbi K."/>
            <person name="Hall N."/>
            <person name="Watson M."/>
            <person name="Adriaenssens E.M."/>
            <person name="Foster-Nyarko E."/>
            <person name="Jarju S."/>
            <person name="Secka A."/>
            <person name="Antonio M."/>
            <person name="Oren A."/>
            <person name="Chaudhuri R.R."/>
            <person name="La Ragione R."/>
            <person name="Hildebrand F."/>
            <person name="Pallen M.J."/>
        </authorList>
    </citation>
    <scope>NUCLEOTIDE SEQUENCE</scope>
    <source>
        <strain evidence="9">811</strain>
    </source>
</reference>
<feature type="transmembrane region" description="Helical" evidence="7">
    <location>
        <begin position="190"/>
        <end position="212"/>
    </location>
</feature>
<dbReference type="Proteomes" id="UP000824204">
    <property type="component" value="Unassembled WGS sequence"/>
</dbReference>
<dbReference type="GO" id="GO:0005886">
    <property type="term" value="C:plasma membrane"/>
    <property type="evidence" value="ECO:0007669"/>
    <property type="project" value="UniProtKB-SubCell"/>
</dbReference>
<organism evidence="9 10">
    <name type="scientific">Candidatus Borkfalkia faecipullorum</name>
    <dbReference type="NCBI Taxonomy" id="2838510"/>
    <lineage>
        <taxon>Bacteria</taxon>
        <taxon>Bacillati</taxon>
        <taxon>Bacillota</taxon>
        <taxon>Clostridia</taxon>
        <taxon>Christensenellales</taxon>
        <taxon>Christensenellaceae</taxon>
        <taxon>Candidatus Borkfalkia</taxon>
    </lineage>
</organism>
<comment type="subcellular location">
    <subcellularLocation>
        <location evidence="1 7">Cell membrane</location>
        <topology evidence="1 7">Multi-pass membrane protein</topology>
    </subcellularLocation>
</comment>
<name>A0A9D2AG20_9FIRM</name>
<evidence type="ECO:0000256" key="1">
    <source>
        <dbReference type="ARBA" id="ARBA00004651"/>
    </source>
</evidence>
<dbReference type="Pfam" id="PF00528">
    <property type="entry name" value="BPD_transp_1"/>
    <property type="match status" value="1"/>
</dbReference>
<keyword evidence="5 7" id="KW-1133">Transmembrane helix</keyword>
<evidence type="ECO:0000256" key="7">
    <source>
        <dbReference type="RuleBase" id="RU363032"/>
    </source>
</evidence>
<reference evidence="9" key="2">
    <citation type="submission" date="2021-04" db="EMBL/GenBank/DDBJ databases">
        <authorList>
            <person name="Gilroy R."/>
        </authorList>
    </citation>
    <scope>NUCLEOTIDE SEQUENCE</scope>
    <source>
        <strain evidence="9">811</strain>
    </source>
</reference>
<keyword evidence="6 7" id="KW-0472">Membrane</keyword>
<gene>
    <name evidence="9" type="ORF">H9741_08290</name>
</gene>
<dbReference type="PANTHER" id="PTHR30151">
    <property type="entry name" value="ALKANE SULFONATE ABC TRANSPORTER-RELATED, MEMBRANE SUBUNIT"/>
    <property type="match status" value="1"/>
</dbReference>
<dbReference type="PROSITE" id="PS50928">
    <property type="entry name" value="ABC_TM1"/>
    <property type="match status" value="1"/>
</dbReference>
<feature type="domain" description="ABC transmembrane type-1" evidence="8">
    <location>
        <begin position="62"/>
        <end position="242"/>
    </location>
</feature>
<feature type="transmembrane region" description="Helical" evidence="7">
    <location>
        <begin position="72"/>
        <end position="89"/>
    </location>
</feature>
<feature type="transmembrane region" description="Helical" evidence="7">
    <location>
        <begin position="224"/>
        <end position="245"/>
    </location>
</feature>
<dbReference type="Gene3D" id="1.10.3720.10">
    <property type="entry name" value="MetI-like"/>
    <property type="match status" value="1"/>
</dbReference>
<proteinExistence type="inferred from homology"/>
<feature type="transmembrane region" description="Helical" evidence="7">
    <location>
        <begin position="12"/>
        <end position="33"/>
    </location>
</feature>
<sequence>MKEISPDKKLNLLFSLLAIAVMWGAWLIAYAVIGNEYILPSFWDTVKQMWVLFGESFFWLSLGSTFLRALEGWLFAYLFALVFAALSAVSEKARCFLSTFVAVMRTIPTLAITLMLLLWSTPHFTPVIVTFLMLFPVSYAQMMSAYRSIDPKLSEMAEVYGISRRDRIFRIYIPQMLPSLFSQAGPNLSLSLKVAVSAEVLAFTYVAIGGMLKEANSYLQISRMFALTLCVLILGGLVEFALGFLPRISDRWMKGRAKKEGRK</sequence>
<evidence type="ECO:0000256" key="3">
    <source>
        <dbReference type="ARBA" id="ARBA00022475"/>
    </source>
</evidence>
<evidence type="ECO:0000313" key="9">
    <source>
        <dbReference type="EMBL" id="HIX08454.1"/>
    </source>
</evidence>
<evidence type="ECO:0000256" key="6">
    <source>
        <dbReference type="ARBA" id="ARBA00023136"/>
    </source>
</evidence>
<keyword evidence="4 7" id="KW-0812">Transmembrane</keyword>
<protein>
    <submittedName>
        <fullName evidence="9">ABC transporter permease subunit</fullName>
    </submittedName>
</protein>
<dbReference type="SUPFAM" id="SSF161098">
    <property type="entry name" value="MetI-like"/>
    <property type="match status" value="1"/>
</dbReference>
<feature type="transmembrane region" description="Helical" evidence="7">
    <location>
        <begin position="124"/>
        <end position="146"/>
    </location>
</feature>
<evidence type="ECO:0000259" key="8">
    <source>
        <dbReference type="PROSITE" id="PS50928"/>
    </source>
</evidence>
<keyword evidence="3" id="KW-1003">Cell membrane</keyword>
<dbReference type="AlphaFoldDB" id="A0A9D2AG20"/>
<evidence type="ECO:0000256" key="5">
    <source>
        <dbReference type="ARBA" id="ARBA00022989"/>
    </source>
</evidence>
<dbReference type="InterPro" id="IPR035906">
    <property type="entry name" value="MetI-like_sf"/>
</dbReference>
<comment type="similarity">
    <text evidence="7">Belongs to the binding-protein-dependent transport system permease family.</text>
</comment>
<dbReference type="EMBL" id="DXFX01000105">
    <property type="protein sequence ID" value="HIX08454.1"/>
    <property type="molecule type" value="Genomic_DNA"/>
</dbReference>
<evidence type="ECO:0000313" key="10">
    <source>
        <dbReference type="Proteomes" id="UP000824204"/>
    </source>
</evidence>
<dbReference type="PANTHER" id="PTHR30151:SF0">
    <property type="entry name" value="ABC TRANSPORTER PERMEASE PROTEIN MJ0413-RELATED"/>
    <property type="match status" value="1"/>
</dbReference>
<feature type="transmembrane region" description="Helical" evidence="7">
    <location>
        <begin position="96"/>
        <end position="118"/>
    </location>
</feature>
<accession>A0A9D2AG20</accession>
<dbReference type="GO" id="GO:0055085">
    <property type="term" value="P:transmembrane transport"/>
    <property type="evidence" value="ECO:0007669"/>
    <property type="project" value="InterPro"/>
</dbReference>
<evidence type="ECO:0000256" key="4">
    <source>
        <dbReference type="ARBA" id="ARBA00022692"/>
    </source>
</evidence>
<comment type="caution">
    <text evidence="9">The sequence shown here is derived from an EMBL/GenBank/DDBJ whole genome shotgun (WGS) entry which is preliminary data.</text>
</comment>
<dbReference type="InterPro" id="IPR000515">
    <property type="entry name" value="MetI-like"/>
</dbReference>